<dbReference type="GO" id="GO:0008113">
    <property type="term" value="F:peptide-methionine (S)-S-oxide reductase activity"/>
    <property type="evidence" value="ECO:0007669"/>
    <property type="project" value="UniProtKB-EC"/>
</dbReference>
<proteinExistence type="inferred from homology"/>
<comment type="caution">
    <text evidence="6">The sequence shown here is derived from an EMBL/GenBank/DDBJ whole genome shotgun (WGS) entry which is preliminary data.</text>
</comment>
<evidence type="ECO:0000256" key="4">
    <source>
        <dbReference type="ARBA" id="ARBA00030643"/>
    </source>
</evidence>
<keyword evidence="7" id="KW-1185">Reference proteome</keyword>
<evidence type="ECO:0000256" key="2">
    <source>
        <dbReference type="ARBA" id="ARBA00012502"/>
    </source>
</evidence>
<dbReference type="EC" id="1.8.4.11" evidence="2"/>
<dbReference type="Proteomes" id="UP001190700">
    <property type="component" value="Unassembled WGS sequence"/>
</dbReference>
<dbReference type="PANTHER" id="PTHR43774:SF1">
    <property type="entry name" value="PEPTIDE METHIONINE SULFOXIDE REDUCTASE MSRA 2"/>
    <property type="match status" value="1"/>
</dbReference>
<organism evidence="6 7">
    <name type="scientific">Cymbomonas tetramitiformis</name>
    <dbReference type="NCBI Taxonomy" id="36881"/>
    <lineage>
        <taxon>Eukaryota</taxon>
        <taxon>Viridiplantae</taxon>
        <taxon>Chlorophyta</taxon>
        <taxon>Pyramimonadophyceae</taxon>
        <taxon>Pyramimonadales</taxon>
        <taxon>Pyramimonadaceae</taxon>
        <taxon>Cymbomonas</taxon>
    </lineage>
</organism>
<comment type="similarity">
    <text evidence="1">Belongs to the MsrA Met sulfoxide reductase family.</text>
</comment>
<dbReference type="InterPro" id="IPR036509">
    <property type="entry name" value="Met_Sox_Rdtase_MsrA_sf"/>
</dbReference>
<evidence type="ECO:0000313" key="6">
    <source>
        <dbReference type="EMBL" id="KAK3254185.1"/>
    </source>
</evidence>
<feature type="domain" description="Peptide methionine sulphoxide reductase MsrA" evidence="5">
    <location>
        <begin position="12"/>
        <end position="103"/>
    </location>
</feature>
<protein>
    <recommendedName>
        <fullName evidence="2">peptide-methionine (S)-S-oxide reductase</fullName>
        <ecNumber evidence="2">1.8.4.11</ecNumber>
    </recommendedName>
    <alternativeName>
        <fullName evidence="4">Peptide-methionine (S)-S-oxide reductase</fullName>
    </alternativeName>
</protein>
<reference evidence="6 7" key="1">
    <citation type="journal article" date="2015" name="Genome Biol. Evol.">
        <title>Comparative Genomics of a Bacterivorous Green Alga Reveals Evolutionary Causalities and Consequences of Phago-Mixotrophic Mode of Nutrition.</title>
        <authorList>
            <person name="Burns J.A."/>
            <person name="Paasch A."/>
            <person name="Narechania A."/>
            <person name="Kim E."/>
        </authorList>
    </citation>
    <scope>NUCLEOTIDE SEQUENCE [LARGE SCALE GENOMIC DNA]</scope>
    <source>
        <strain evidence="6 7">PLY_AMNH</strain>
    </source>
</reference>
<dbReference type="SUPFAM" id="SSF55068">
    <property type="entry name" value="Peptide methionine sulfoxide reductase"/>
    <property type="match status" value="1"/>
</dbReference>
<dbReference type="AlphaFoldDB" id="A0AAE0F7T4"/>
<accession>A0AAE0F7T4</accession>
<dbReference type="InterPro" id="IPR002569">
    <property type="entry name" value="Met_Sox_Rdtase_MsrA_dom"/>
</dbReference>
<gene>
    <name evidence="6" type="ORF">CYMTET_36595</name>
</gene>
<dbReference type="Gene3D" id="3.30.1060.10">
    <property type="entry name" value="Peptide methionine sulphoxide reductase MsrA"/>
    <property type="match status" value="1"/>
</dbReference>
<keyword evidence="3" id="KW-0560">Oxidoreductase</keyword>
<sequence length="144" mass="15742">MILGTGGYVFATSRGDGHTEAIKIDYDSSKISYEELLDVFFKEHSATGKGKVQYKSGIWYQNEAQHKTALKKIKELEDGGRRKVATTVDPASKWFDAEEYHQGRVAEIAWAASGPIIIPHTATTTTAVLTPPPSLLALTLPPLP</sequence>
<evidence type="ECO:0000256" key="1">
    <source>
        <dbReference type="ARBA" id="ARBA00005591"/>
    </source>
</evidence>
<evidence type="ECO:0000259" key="5">
    <source>
        <dbReference type="Pfam" id="PF01625"/>
    </source>
</evidence>
<evidence type="ECO:0000313" key="7">
    <source>
        <dbReference type="Proteomes" id="UP001190700"/>
    </source>
</evidence>
<dbReference type="PANTHER" id="PTHR43774">
    <property type="entry name" value="PEPTIDE METHIONINE SULFOXIDE REDUCTASE"/>
    <property type="match status" value="1"/>
</dbReference>
<dbReference type="EMBL" id="LGRX02023995">
    <property type="protein sequence ID" value="KAK3254185.1"/>
    <property type="molecule type" value="Genomic_DNA"/>
</dbReference>
<evidence type="ECO:0000256" key="3">
    <source>
        <dbReference type="ARBA" id="ARBA00023002"/>
    </source>
</evidence>
<dbReference type="Pfam" id="PF01625">
    <property type="entry name" value="PMSR"/>
    <property type="match status" value="1"/>
</dbReference>
<name>A0AAE0F7T4_9CHLO</name>